<dbReference type="Proteomes" id="UP000327157">
    <property type="component" value="Unassembled WGS sequence"/>
</dbReference>
<accession>A0A5N5G2J2</accession>
<evidence type="ECO:0000313" key="2">
    <source>
        <dbReference type="Proteomes" id="UP000327157"/>
    </source>
</evidence>
<gene>
    <name evidence="1" type="ORF">D8674_041057</name>
</gene>
<reference evidence="1 2" key="1">
    <citation type="submission" date="2019-09" db="EMBL/GenBank/DDBJ databases">
        <authorList>
            <person name="Ou C."/>
        </authorList>
    </citation>
    <scope>NUCLEOTIDE SEQUENCE [LARGE SCALE GENOMIC DNA]</scope>
    <source>
        <strain evidence="1">S2</strain>
        <tissue evidence="1">Leaf</tissue>
    </source>
</reference>
<proteinExistence type="predicted"/>
<evidence type="ECO:0000313" key="1">
    <source>
        <dbReference type="EMBL" id="KAB2607592.1"/>
    </source>
</evidence>
<protein>
    <submittedName>
        <fullName evidence="1">Uncharacterized protein</fullName>
    </submittedName>
</protein>
<reference evidence="1 2" key="2">
    <citation type="submission" date="2019-11" db="EMBL/GenBank/DDBJ databases">
        <title>A de novo genome assembly of a pear dwarfing rootstock.</title>
        <authorList>
            <person name="Wang F."/>
            <person name="Wang J."/>
            <person name="Li S."/>
            <person name="Zhang Y."/>
            <person name="Fang M."/>
            <person name="Ma L."/>
            <person name="Zhao Y."/>
            <person name="Jiang S."/>
        </authorList>
    </citation>
    <scope>NUCLEOTIDE SEQUENCE [LARGE SCALE GENOMIC DNA]</scope>
    <source>
        <strain evidence="1">S2</strain>
        <tissue evidence="1">Leaf</tissue>
    </source>
</reference>
<organism evidence="1 2">
    <name type="scientific">Pyrus ussuriensis x Pyrus communis</name>
    <dbReference type="NCBI Taxonomy" id="2448454"/>
    <lineage>
        <taxon>Eukaryota</taxon>
        <taxon>Viridiplantae</taxon>
        <taxon>Streptophyta</taxon>
        <taxon>Embryophyta</taxon>
        <taxon>Tracheophyta</taxon>
        <taxon>Spermatophyta</taxon>
        <taxon>Magnoliopsida</taxon>
        <taxon>eudicotyledons</taxon>
        <taxon>Gunneridae</taxon>
        <taxon>Pentapetalae</taxon>
        <taxon>rosids</taxon>
        <taxon>fabids</taxon>
        <taxon>Rosales</taxon>
        <taxon>Rosaceae</taxon>
        <taxon>Amygdaloideae</taxon>
        <taxon>Maleae</taxon>
        <taxon>Pyrus</taxon>
    </lineage>
</organism>
<dbReference type="AlphaFoldDB" id="A0A5N5G2J2"/>
<name>A0A5N5G2J2_9ROSA</name>
<keyword evidence="2" id="KW-1185">Reference proteome</keyword>
<sequence>MNFFTIVEILGFGGLDLMIGSEEIGSLSSMEDDGSEKCEEVEEHTSYELYHDEGFIWGGKWLRVMGNGGWG</sequence>
<dbReference type="EMBL" id="SMOL01000555">
    <property type="protein sequence ID" value="KAB2607592.1"/>
    <property type="molecule type" value="Genomic_DNA"/>
</dbReference>
<comment type="caution">
    <text evidence="1">The sequence shown here is derived from an EMBL/GenBank/DDBJ whole genome shotgun (WGS) entry which is preliminary data.</text>
</comment>